<sequence>MKKFLLLSFAALMFVFSVNAQNAGKTKRTAAERAEALTKRMTTQLSLDAAQQERIKVINQQTAQKIDAARAELKGKENAAARAEKVKSVEAERETLFKQVLKEEQFNKYVEMRKKAMSKMGKKGKKAAVTEAAALDEVEE</sequence>
<protein>
    <recommendedName>
        <fullName evidence="5">DUF4890 domain-containing protein</fullName>
    </recommendedName>
</protein>
<keyword evidence="2" id="KW-0732">Signal</keyword>
<evidence type="ECO:0000256" key="1">
    <source>
        <dbReference type="SAM" id="Coils"/>
    </source>
</evidence>
<dbReference type="RefSeq" id="WP_091506632.1">
    <property type="nucleotide sequence ID" value="NZ_FOLE01000001.1"/>
</dbReference>
<dbReference type="AlphaFoldDB" id="A0A1I1DVR8"/>
<dbReference type="Proteomes" id="UP000199514">
    <property type="component" value="Unassembled WGS sequence"/>
</dbReference>
<organism evidence="3 4">
    <name type="scientific">Flexibacter flexilis DSM 6793</name>
    <dbReference type="NCBI Taxonomy" id="927664"/>
    <lineage>
        <taxon>Bacteria</taxon>
        <taxon>Pseudomonadati</taxon>
        <taxon>Bacteroidota</taxon>
        <taxon>Cytophagia</taxon>
        <taxon>Cytophagales</taxon>
        <taxon>Flexibacteraceae</taxon>
        <taxon>Flexibacter</taxon>
    </lineage>
</organism>
<proteinExistence type="predicted"/>
<feature type="coiled-coil region" evidence="1">
    <location>
        <begin position="59"/>
        <end position="86"/>
    </location>
</feature>
<dbReference type="EMBL" id="FOLE01000001">
    <property type="protein sequence ID" value="SFB78496.1"/>
    <property type="molecule type" value="Genomic_DNA"/>
</dbReference>
<evidence type="ECO:0000256" key="2">
    <source>
        <dbReference type="SAM" id="SignalP"/>
    </source>
</evidence>
<keyword evidence="4" id="KW-1185">Reference proteome</keyword>
<feature type="chain" id="PRO_5011681039" description="DUF4890 domain-containing protein" evidence="2">
    <location>
        <begin position="21"/>
        <end position="140"/>
    </location>
</feature>
<reference evidence="3 4" key="1">
    <citation type="submission" date="2016-10" db="EMBL/GenBank/DDBJ databases">
        <authorList>
            <person name="de Groot N.N."/>
        </authorList>
    </citation>
    <scope>NUCLEOTIDE SEQUENCE [LARGE SCALE GENOMIC DNA]</scope>
    <source>
        <strain evidence="3 4">DSM 6793</strain>
    </source>
</reference>
<keyword evidence="1" id="KW-0175">Coiled coil</keyword>
<dbReference type="STRING" id="927664.SAMN05421780_101469"/>
<name>A0A1I1DVR8_9BACT</name>
<evidence type="ECO:0000313" key="4">
    <source>
        <dbReference type="Proteomes" id="UP000199514"/>
    </source>
</evidence>
<dbReference type="OrthoDB" id="5569165at2"/>
<feature type="signal peptide" evidence="2">
    <location>
        <begin position="1"/>
        <end position="20"/>
    </location>
</feature>
<accession>A0A1I1DVR8</accession>
<evidence type="ECO:0008006" key="5">
    <source>
        <dbReference type="Google" id="ProtNLM"/>
    </source>
</evidence>
<gene>
    <name evidence="3" type="ORF">SAMN05421780_101469</name>
</gene>
<evidence type="ECO:0000313" key="3">
    <source>
        <dbReference type="EMBL" id="SFB78496.1"/>
    </source>
</evidence>